<dbReference type="RefSeq" id="WP_129131908.1">
    <property type="nucleotide sequence ID" value="NZ_SDHW01000005.1"/>
</dbReference>
<evidence type="ECO:0000313" key="1">
    <source>
        <dbReference type="EMBL" id="RXK58852.1"/>
    </source>
</evidence>
<dbReference type="EMBL" id="SDHW01000005">
    <property type="protein sequence ID" value="RXK58852.1"/>
    <property type="molecule type" value="Genomic_DNA"/>
</dbReference>
<name>A0A4Q1CFQ1_9BACT</name>
<keyword evidence="2" id="KW-1185">Reference proteome</keyword>
<gene>
    <name evidence="1" type="ORF">ESA94_15805</name>
</gene>
<sequence length="101" mass="11232">MKQYLTGFLSIVLAVVLFAFTNKQPVAKANSSTYFWYEYDAVNDQLGALLNPNSSIPIAKEAVATDCQDTDDVDCVRAFEENNRANEMHPPAGLDQIKKTE</sequence>
<dbReference type="AlphaFoldDB" id="A0A4Q1CFQ1"/>
<dbReference type="Proteomes" id="UP000290204">
    <property type="component" value="Unassembled WGS sequence"/>
</dbReference>
<evidence type="ECO:0000313" key="2">
    <source>
        <dbReference type="Proteomes" id="UP000290204"/>
    </source>
</evidence>
<protein>
    <submittedName>
        <fullName evidence="1">Uncharacterized protein</fullName>
    </submittedName>
</protein>
<reference evidence="1 2" key="1">
    <citation type="submission" date="2019-01" db="EMBL/GenBank/DDBJ databases">
        <title>Lacibacter sp. strain TTM-7.</title>
        <authorList>
            <person name="Chen W.-M."/>
        </authorList>
    </citation>
    <scope>NUCLEOTIDE SEQUENCE [LARGE SCALE GENOMIC DNA]</scope>
    <source>
        <strain evidence="1 2">TTM-7</strain>
    </source>
</reference>
<accession>A0A4Q1CFQ1</accession>
<comment type="caution">
    <text evidence="1">The sequence shown here is derived from an EMBL/GenBank/DDBJ whole genome shotgun (WGS) entry which is preliminary data.</text>
</comment>
<organism evidence="1 2">
    <name type="scientific">Lacibacter luteus</name>
    <dbReference type="NCBI Taxonomy" id="2508719"/>
    <lineage>
        <taxon>Bacteria</taxon>
        <taxon>Pseudomonadati</taxon>
        <taxon>Bacteroidota</taxon>
        <taxon>Chitinophagia</taxon>
        <taxon>Chitinophagales</taxon>
        <taxon>Chitinophagaceae</taxon>
        <taxon>Lacibacter</taxon>
    </lineage>
</organism>
<proteinExistence type="predicted"/>